<keyword evidence="1" id="KW-0812">Transmembrane</keyword>
<proteinExistence type="predicted"/>
<keyword evidence="3" id="KW-1185">Reference proteome</keyword>
<evidence type="ECO:0000256" key="1">
    <source>
        <dbReference type="SAM" id="Phobius"/>
    </source>
</evidence>
<protein>
    <submittedName>
        <fullName evidence="2">Uncharacterized protein</fullName>
    </submittedName>
</protein>
<dbReference type="Proteomes" id="UP000198553">
    <property type="component" value="Unassembled WGS sequence"/>
</dbReference>
<reference evidence="3" key="1">
    <citation type="submission" date="2016-10" db="EMBL/GenBank/DDBJ databases">
        <authorList>
            <person name="Varghese N."/>
            <person name="Submissions S."/>
        </authorList>
    </citation>
    <scope>NUCLEOTIDE SEQUENCE [LARGE SCALE GENOMIC DNA]</scope>
    <source>
        <strain evidence="3">B48,IBRC-M 10115,DSM 25386,CECT 8001</strain>
    </source>
</reference>
<feature type="transmembrane region" description="Helical" evidence="1">
    <location>
        <begin position="7"/>
        <end position="28"/>
    </location>
</feature>
<keyword evidence="1" id="KW-0472">Membrane</keyword>
<name>A0A1H7WMU5_9BACI</name>
<dbReference type="AlphaFoldDB" id="A0A1H7WMU5"/>
<accession>A0A1H7WMU5</accession>
<feature type="transmembrane region" description="Helical" evidence="1">
    <location>
        <begin position="34"/>
        <end position="55"/>
    </location>
</feature>
<organism evidence="2 3">
    <name type="scientific">Mesobacillus persicus</name>
    <dbReference type="NCBI Taxonomy" id="930146"/>
    <lineage>
        <taxon>Bacteria</taxon>
        <taxon>Bacillati</taxon>
        <taxon>Bacillota</taxon>
        <taxon>Bacilli</taxon>
        <taxon>Bacillales</taxon>
        <taxon>Bacillaceae</taxon>
        <taxon>Mesobacillus</taxon>
    </lineage>
</organism>
<keyword evidence="1" id="KW-1133">Transmembrane helix</keyword>
<dbReference type="OrthoDB" id="2940156at2"/>
<dbReference type="EMBL" id="FOBW01000001">
    <property type="protein sequence ID" value="SEM22318.1"/>
    <property type="molecule type" value="Genomic_DNA"/>
</dbReference>
<dbReference type="STRING" id="930146.SAMN05192533_101486"/>
<gene>
    <name evidence="2" type="ORF">SAMN05192533_101486</name>
</gene>
<sequence length="71" mass="7741">MFVGRVLYILGLVFVSFSIVVLIMSFFSNGGGDVILPIFGLLNGFLAMGVGDLVIDANYRKSLESKHSQKE</sequence>
<evidence type="ECO:0000313" key="2">
    <source>
        <dbReference type="EMBL" id="SEM22318.1"/>
    </source>
</evidence>
<evidence type="ECO:0000313" key="3">
    <source>
        <dbReference type="Proteomes" id="UP000198553"/>
    </source>
</evidence>
<dbReference type="RefSeq" id="WP_090740767.1">
    <property type="nucleotide sequence ID" value="NZ_FOBW01000001.1"/>
</dbReference>